<comment type="caution">
    <text evidence="2">The sequence shown here is derived from an EMBL/GenBank/DDBJ whole genome shotgun (WGS) entry which is preliminary data.</text>
</comment>
<proteinExistence type="predicted"/>
<reference evidence="2" key="1">
    <citation type="journal article" date="2021" name="PeerJ">
        <title>Extensive microbial diversity within the chicken gut microbiome revealed by metagenomics and culture.</title>
        <authorList>
            <person name="Gilroy R."/>
            <person name="Ravi A."/>
            <person name="Getino M."/>
            <person name="Pursley I."/>
            <person name="Horton D.L."/>
            <person name="Alikhan N.F."/>
            <person name="Baker D."/>
            <person name="Gharbi K."/>
            <person name="Hall N."/>
            <person name="Watson M."/>
            <person name="Adriaenssens E.M."/>
            <person name="Foster-Nyarko E."/>
            <person name="Jarju S."/>
            <person name="Secka A."/>
            <person name="Antonio M."/>
            <person name="Oren A."/>
            <person name="Chaudhuri R.R."/>
            <person name="La Ragione R."/>
            <person name="Hildebrand F."/>
            <person name="Pallen M.J."/>
        </authorList>
    </citation>
    <scope>NUCLEOTIDE SEQUENCE</scope>
    <source>
        <strain evidence="2">CHK198-12963</strain>
    </source>
</reference>
<organism evidence="2 3">
    <name type="scientific">Candidatus Enterocloster excrementigallinarum</name>
    <dbReference type="NCBI Taxonomy" id="2838558"/>
    <lineage>
        <taxon>Bacteria</taxon>
        <taxon>Bacillati</taxon>
        <taxon>Bacillota</taxon>
        <taxon>Clostridia</taxon>
        <taxon>Lachnospirales</taxon>
        <taxon>Lachnospiraceae</taxon>
        <taxon>Enterocloster</taxon>
    </lineage>
</organism>
<dbReference type="SMART" id="SM00481">
    <property type="entry name" value="POLIIIAc"/>
    <property type="match status" value="1"/>
</dbReference>
<protein>
    <submittedName>
        <fullName evidence="2">Phosphatase</fullName>
    </submittedName>
</protein>
<dbReference type="InterPro" id="IPR050243">
    <property type="entry name" value="PHP_phosphatase"/>
</dbReference>
<dbReference type="Gene3D" id="3.20.20.140">
    <property type="entry name" value="Metal-dependent hydrolases"/>
    <property type="match status" value="1"/>
</dbReference>
<evidence type="ECO:0000259" key="1">
    <source>
        <dbReference type="SMART" id="SM00481"/>
    </source>
</evidence>
<dbReference type="InterPro" id="IPR004013">
    <property type="entry name" value="PHP_dom"/>
</dbReference>
<dbReference type="Proteomes" id="UP000823863">
    <property type="component" value="Unassembled WGS sequence"/>
</dbReference>
<dbReference type="PANTHER" id="PTHR36928">
    <property type="entry name" value="PHOSPHATASE YCDX-RELATED"/>
    <property type="match status" value="1"/>
</dbReference>
<dbReference type="GO" id="GO:0005829">
    <property type="term" value="C:cytosol"/>
    <property type="evidence" value="ECO:0007669"/>
    <property type="project" value="TreeGrafter"/>
</dbReference>
<dbReference type="Pfam" id="PF02811">
    <property type="entry name" value="PHP"/>
    <property type="match status" value="1"/>
</dbReference>
<dbReference type="GO" id="GO:0008270">
    <property type="term" value="F:zinc ion binding"/>
    <property type="evidence" value="ECO:0007669"/>
    <property type="project" value="TreeGrafter"/>
</dbReference>
<name>A0A9D2TG71_9FIRM</name>
<gene>
    <name evidence="2" type="ORF">H9931_11565</name>
</gene>
<dbReference type="InterPro" id="IPR016195">
    <property type="entry name" value="Pol/histidinol_Pase-like"/>
</dbReference>
<evidence type="ECO:0000313" key="2">
    <source>
        <dbReference type="EMBL" id="HJC67332.1"/>
    </source>
</evidence>
<accession>A0A9D2TG71</accession>
<dbReference type="PANTHER" id="PTHR36928:SF1">
    <property type="entry name" value="PHOSPHATASE YCDX-RELATED"/>
    <property type="match status" value="1"/>
</dbReference>
<dbReference type="InterPro" id="IPR003141">
    <property type="entry name" value="Pol/His_phosphatase_N"/>
</dbReference>
<dbReference type="EMBL" id="DWWB01000065">
    <property type="protein sequence ID" value="HJC67332.1"/>
    <property type="molecule type" value="Genomic_DNA"/>
</dbReference>
<reference evidence="2" key="2">
    <citation type="submission" date="2021-04" db="EMBL/GenBank/DDBJ databases">
        <authorList>
            <person name="Gilroy R."/>
        </authorList>
    </citation>
    <scope>NUCLEOTIDE SEQUENCE</scope>
    <source>
        <strain evidence="2">CHK198-12963</strain>
    </source>
</reference>
<evidence type="ECO:0000313" key="3">
    <source>
        <dbReference type="Proteomes" id="UP000823863"/>
    </source>
</evidence>
<dbReference type="CDD" id="cd07437">
    <property type="entry name" value="PHP_HisPPase_Ycdx_like"/>
    <property type="match status" value="1"/>
</dbReference>
<dbReference type="SUPFAM" id="SSF89550">
    <property type="entry name" value="PHP domain-like"/>
    <property type="match status" value="1"/>
</dbReference>
<dbReference type="AlphaFoldDB" id="A0A9D2TG71"/>
<feature type="domain" description="Polymerase/histidinol phosphatase N-terminal" evidence="1">
    <location>
        <begin position="6"/>
        <end position="80"/>
    </location>
</feature>
<dbReference type="GO" id="GO:0042578">
    <property type="term" value="F:phosphoric ester hydrolase activity"/>
    <property type="evidence" value="ECO:0007669"/>
    <property type="project" value="TreeGrafter"/>
</dbReference>
<sequence length="239" mass="27376">MKKLIADVHTHTLASGHAYGTIREMAQAASEKKLKILGITEHAPGTPGTVDPIYFCNLQVIPRTLYGVHLLHGCEINALNDGTLSLEQRWIDKLDYAIVGIHSQCYRDAGREQNTWNLIQCMKNEKVRLISHPDDDHTPLDYPALIQAAKEYHVALEINNSSLVKEERRWNCRENYRTICRLCQEYQVPVIVDSDAHDPSWVGVFDLAEEMLREYEFDENLILNTDEKSLLSFLLEEIS</sequence>